<comment type="caution">
    <text evidence="2">The sequence shown here is derived from an EMBL/GenBank/DDBJ whole genome shotgun (WGS) entry which is preliminary data.</text>
</comment>
<dbReference type="InterPro" id="IPR036937">
    <property type="entry name" value="Adhesion_dom_fimbrial_sf"/>
</dbReference>
<sequence>MNLKTLLLLGLLLPLQAHALIAGNLECRVAGTNLNGYDFTAGEQMAVPLEGTCTVKRTFPYSARLNVSITPQSGTNPATLYIMNFYDKNYLPELPLGSYSGACLGGPCVRRPINTQIPYTYFIGGKAPDTPGRRAAFVSLGVTSYGYPNYAEWFQTVWFVYNVAAAGCTLSSPSAVNLSFGSISSGDLSNQVQSTSVSVNCRSAVQATVSLAPSQAVVSATTGVSRTTLNGLNMQALWTDTRNPVNFSSPRYMQMGVGNNNINLSFQPQLAPGQSPAGAFQSQYTLTIDYR</sequence>
<reference evidence="2 3" key="1">
    <citation type="journal article" date="2019" name="Syst. Appl. Microbiol.">
        <title>New species of pathogenic Pseudomonas isolated from citrus in Tunisia: Proposal of Pseudomonas kairouanensis sp. nov. and Pseudomonas nabeulensis sp. nov.</title>
        <authorList>
            <person name="Oueslati M."/>
            <person name="Mulet M."/>
            <person name="Gomila M."/>
            <person name="Berge O."/>
            <person name="Hajlaoui M.R."/>
            <person name="Lalucat J."/>
            <person name="Sadfi-Zouaoui N."/>
            <person name="Garcia-Valdes E."/>
        </authorList>
    </citation>
    <scope>NUCLEOTIDE SEQUENCE [LARGE SCALE GENOMIC DNA]</scope>
    <source>
        <strain evidence="2 3">KC12</strain>
    </source>
</reference>
<dbReference type="EMBL" id="QUZU01000002">
    <property type="protein sequence ID" value="TFY91960.1"/>
    <property type="molecule type" value="Genomic_DNA"/>
</dbReference>
<evidence type="ECO:0000256" key="1">
    <source>
        <dbReference type="SAM" id="SignalP"/>
    </source>
</evidence>
<feature type="chain" id="PRO_5021362673" evidence="1">
    <location>
        <begin position="20"/>
        <end position="291"/>
    </location>
</feature>
<dbReference type="Gene3D" id="2.60.40.1090">
    <property type="entry name" value="Fimbrial-type adhesion domain"/>
    <property type="match status" value="1"/>
</dbReference>
<gene>
    <name evidence="2" type="ORF">DYL59_02410</name>
</gene>
<dbReference type="RefSeq" id="WP_135287736.1">
    <property type="nucleotide sequence ID" value="NZ_QUZU01000002.1"/>
</dbReference>
<dbReference type="GO" id="GO:0007155">
    <property type="term" value="P:cell adhesion"/>
    <property type="evidence" value="ECO:0007669"/>
    <property type="project" value="InterPro"/>
</dbReference>
<dbReference type="Proteomes" id="UP000297391">
    <property type="component" value="Unassembled WGS sequence"/>
</dbReference>
<organism evidence="2 3">
    <name type="scientific">Pseudomonas kairouanensis</name>
    <dbReference type="NCBI Taxonomy" id="2293832"/>
    <lineage>
        <taxon>Bacteria</taxon>
        <taxon>Pseudomonadati</taxon>
        <taxon>Pseudomonadota</taxon>
        <taxon>Gammaproteobacteria</taxon>
        <taxon>Pseudomonadales</taxon>
        <taxon>Pseudomonadaceae</taxon>
        <taxon>Pseudomonas</taxon>
    </lineage>
</organism>
<keyword evidence="3" id="KW-1185">Reference proteome</keyword>
<dbReference type="GO" id="GO:0009289">
    <property type="term" value="C:pilus"/>
    <property type="evidence" value="ECO:0007669"/>
    <property type="project" value="InterPro"/>
</dbReference>
<dbReference type="SUPFAM" id="SSF49401">
    <property type="entry name" value="Bacterial adhesins"/>
    <property type="match status" value="1"/>
</dbReference>
<name>A0A4Z0AZS9_9PSED</name>
<accession>A0A4Z0AZS9</accession>
<protein>
    <submittedName>
        <fullName evidence="2">Fimbrial protein</fullName>
    </submittedName>
</protein>
<proteinExistence type="predicted"/>
<dbReference type="OrthoDB" id="7029927at2"/>
<dbReference type="AlphaFoldDB" id="A0A4Z0AZS9"/>
<keyword evidence="1" id="KW-0732">Signal</keyword>
<dbReference type="InterPro" id="IPR008966">
    <property type="entry name" value="Adhesion_dom_sf"/>
</dbReference>
<evidence type="ECO:0000313" key="3">
    <source>
        <dbReference type="Proteomes" id="UP000297391"/>
    </source>
</evidence>
<evidence type="ECO:0000313" key="2">
    <source>
        <dbReference type="EMBL" id="TFY91960.1"/>
    </source>
</evidence>
<feature type="signal peptide" evidence="1">
    <location>
        <begin position="1"/>
        <end position="19"/>
    </location>
</feature>